<dbReference type="GO" id="GO:0006281">
    <property type="term" value="P:DNA repair"/>
    <property type="evidence" value="ECO:0007669"/>
    <property type="project" value="TreeGrafter"/>
</dbReference>
<accession>A0A939GUW1</accession>
<dbReference type="GO" id="GO:0046872">
    <property type="term" value="F:metal ion binding"/>
    <property type="evidence" value="ECO:0007669"/>
    <property type="project" value="UniProtKB-KW"/>
</dbReference>
<comment type="pathway">
    <text evidence="3">Organic acid metabolism; glycolate biosynthesis; glycolate from 2-phosphoglycolate: step 1/1.</text>
</comment>
<comment type="caution">
    <text evidence="10">The sequence shown here is derived from an EMBL/GenBank/DDBJ whole genome shotgun (WGS) entry which is preliminary data.</text>
</comment>
<proteinExistence type="inferred from homology"/>
<reference evidence="10" key="1">
    <citation type="submission" date="2021-03" db="EMBL/GenBank/DDBJ databases">
        <title>Comamonas denitrificans.</title>
        <authorList>
            <person name="Finster K."/>
        </authorList>
    </citation>
    <scope>NUCLEOTIDE SEQUENCE</scope>
    <source>
        <strain evidence="10">MM2021_4</strain>
    </source>
</reference>
<dbReference type="InterPro" id="IPR037512">
    <property type="entry name" value="PGPase_prok"/>
</dbReference>
<dbReference type="InterPro" id="IPR023198">
    <property type="entry name" value="PGP-like_dom2"/>
</dbReference>
<evidence type="ECO:0000256" key="5">
    <source>
        <dbReference type="ARBA" id="ARBA00013078"/>
    </source>
</evidence>
<dbReference type="NCBIfam" id="TIGR01449">
    <property type="entry name" value="PGP_bact"/>
    <property type="match status" value="1"/>
</dbReference>
<evidence type="ECO:0000256" key="8">
    <source>
        <dbReference type="ARBA" id="ARBA00022842"/>
    </source>
</evidence>
<evidence type="ECO:0000256" key="7">
    <source>
        <dbReference type="ARBA" id="ARBA00022801"/>
    </source>
</evidence>
<keyword evidence="7 10" id="KW-0378">Hydrolase</keyword>
<dbReference type="EC" id="3.1.3.18" evidence="5"/>
<dbReference type="InterPro" id="IPR050155">
    <property type="entry name" value="HAD-like_hydrolase_sf"/>
</dbReference>
<dbReference type="EMBL" id="JAFNME010000010">
    <property type="protein sequence ID" value="MBO1249455.1"/>
    <property type="molecule type" value="Genomic_DNA"/>
</dbReference>
<dbReference type="PANTHER" id="PTHR43434">
    <property type="entry name" value="PHOSPHOGLYCOLATE PHOSPHATASE"/>
    <property type="match status" value="1"/>
</dbReference>
<dbReference type="Gene3D" id="3.40.50.1000">
    <property type="entry name" value="HAD superfamily/HAD-like"/>
    <property type="match status" value="1"/>
</dbReference>
<dbReference type="RefSeq" id="WP_207574978.1">
    <property type="nucleotide sequence ID" value="NZ_JAFNME010000010.1"/>
</dbReference>
<dbReference type="SFLD" id="SFLDG01135">
    <property type="entry name" value="C1.5.6:_HAD__Beta-PGM__Phospha"/>
    <property type="match status" value="1"/>
</dbReference>
<comment type="catalytic activity">
    <reaction evidence="1">
        <text>2-phosphoglycolate + H2O = glycolate + phosphate</text>
        <dbReference type="Rhea" id="RHEA:14369"/>
        <dbReference type="ChEBI" id="CHEBI:15377"/>
        <dbReference type="ChEBI" id="CHEBI:29805"/>
        <dbReference type="ChEBI" id="CHEBI:43474"/>
        <dbReference type="ChEBI" id="CHEBI:58033"/>
        <dbReference type="EC" id="3.1.3.18"/>
    </reaction>
</comment>
<dbReference type="Gene3D" id="1.10.150.240">
    <property type="entry name" value="Putative phosphatase, domain 2"/>
    <property type="match status" value="1"/>
</dbReference>
<dbReference type="GO" id="GO:0005975">
    <property type="term" value="P:carbohydrate metabolic process"/>
    <property type="evidence" value="ECO:0007669"/>
    <property type="project" value="InterPro"/>
</dbReference>
<dbReference type="InterPro" id="IPR006439">
    <property type="entry name" value="HAD-SF_hydro_IA"/>
</dbReference>
<dbReference type="NCBIfam" id="TIGR01549">
    <property type="entry name" value="HAD-SF-IA-v1"/>
    <property type="match status" value="1"/>
</dbReference>
<sequence length="223" mass="24302">MSRWRNIQAVLFDLDGTLLDSAPDLAAAANALRIQRQLLPLPLAHYRPFVGTGARGMLRLALGIQETDPEFCDLKEAFFQAYEACMGAHSRIFPGVPEVLQGVEKNCQSWGIVTNKIERFTKPIVQADELLSKNQVLVCGDTTAFSKPHPAPLLAAASTLRVDPGACIYVGDDERDIQAAKAAGMRAIAASYGYLGDAHDVRCWQPDAIIDSPQGLLNLLDFH</sequence>
<dbReference type="SFLD" id="SFLDG01129">
    <property type="entry name" value="C1.5:_HAD__Beta-PGM__Phosphata"/>
    <property type="match status" value="1"/>
</dbReference>
<name>A0A939GUW1_9BURK</name>
<dbReference type="GO" id="GO:0005829">
    <property type="term" value="C:cytosol"/>
    <property type="evidence" value="ECO:0007669"/>
    <property type="project" value="TreeGrafter"/>
</dbReference>
<dbReference type="Pfam" id="PF13419">
    <property type="entry name" value="HAD_2"/>
    <property type="match status" value="1"/>
</dbReference>
<dbReference type="AlphaFoldDB" id="A0A939GUW1"/>
<gene>
    <name evidence="10" type="primary">gph</name>
    <name evidence="10" type="ORF">J1777_06340</name>
</gene>
<evidence type="ECO:0000313" key="11">
    <source>
        <dbReference type="Proteomes" id="UP000664731"/>
    </source>
</evidence>
<keyword evidence="9" id="KW-0119">Carbohydrate metabolism</keyword>
<keyword evidence="11" id="KW-1185">Reference proteome</keyword>
<dbReference type="SUPFAM" id="SSF56784">
    <property type="entry name" value="HAD-like"/>
    <property type="match status" value="1"/>
</dbReference>
<comment type="cofactor">
    <cofactor evidence="2">
        <name>Mg(2+)</name>
        <dbReference type="ChEBI" id="CHEBI:18420"/>
    </cofactor>
</comment>
<evidence type="ECO:0000256" key="6">
    <source>
        <dbReference type="ARBA" id="ARBA00022723"/>
    </source>
</evidence>
<evidence type="ECO:0000256" key="3">
    <source>
        <dbReference type="ARBA" id="ARBA00004818"/>
    </source>
</evidence>
<protein>
    <recommendedName>
        <fullName evidence="5">phosphoglycolate phosphatase</fullName>
        <ecNumber evidence="5">3.1.3.18</ecNumber>
    </recommendedName>
</protein>
<evidence type="ECO:0000256" key="2">
    <source>
        <dbReference type="ARBA" id="ARBA00001946"/>
    </source>
</evidence>
<keyword evidence="8" id="KW-0460">Magnesium</keyword>
<dbReference type="Proteomes" id="UP000664731">
    <property type="component" value="Unassembled WGS sequence"/>
</dbReference>
<keyword evidence="6" id="KW-0479">Metal-binding</keyword>
<organism evidence="10 11">
    <name type="scientific">Comamonas denitrificans</name>
    <dbReference type="NCBI Taxonomy" id="117506"/>
    <lineage>
        <taxon>Bacteria</taxon>
        <taxon>Pseudomonadati</taxon>
        <taxon>Pseudomonadota</taxon>
        <taxon>Betaproteobacteria</taxon>
        <taxon>Burkholderiales</taxon>
        <taxon>Comamonadaceae</taxon>
        <taxon>Comamonas</taxon>
    </lineage>
</organism>
<dbReference type="PANTHER" id="PTHR43434:SF23">
    <property type="entry name" value="PHOSPHOGLYCOLATE PHOSPHATASE"/>
    <property type="match status" value="1"/>
</dbReference>
<evidence type="ECO:0000313" key="10">
    <source>
        <dbReference type="EMBL" id="MBO1249455.1"/>
    </source>
</evidence>
<comment type="similarity">
    <text evidence="4">Belongs to the HAD-like hydrolase superfamily. CbbY/CbbZ/Gph/YieH family.</text>
</comment>
<dbReference type="InterPro" id="IPR036412">
    <property type="entry name" value="HAD-like_sf"/>
</dbReference>
<evidence type="ECO:0000256" key="9">
    <source>
        <dbReference type="ARBA" id="ARBA00023277"/>
    </source>
</evidence>
<dbReference type="GO" id="GO:0008967">
    <property type="term" value="F:phosphoglycolate phosphatase activity"/>
    <property type="evidence" value="ECO:0007669"/>
    <property type="project" value="UniProtKB-EC"/>
</dbReference>
<evidence type="ECO:0000256" key="1">
    <source>
        <dbReference type="ARBA" id="ARBA00000830"/>
    </source>
</evidence>
<dbReference type="SFLD" id="SFLDS00003">
    <property type="entry name" value="Haloacid_Dehalogenase"/>
    <property type="match status" value="1"/>
</dbReference>
<dbReference type="InterPro" id="IPR041492">
    <property type="entry name" value="HAD_2"/>
</dbReference>
<evidence type="ECO:0000256" key="4">
    <source>
        <dbReference type="ARBA" id="ARBA00006171"/>
    </source>
</evidence>
<dbReference type="InterPro" id="IPR023214">
    <property type="entry name" value="HAD_sf"/>
</dbReference>
<dbReference type="NCBIfam" id="TIGR01509">
    <property type="entry name" value="HAD-SF-IA-v3"/>
    <property type="match status" value="1"/>
</dbReference>